<keyword evidence="3" id="KW-1185">Reference proteome</keyword>
<reference evidence="2 3" key="1">
    <citation type="submission" date="2018-03" db="EMBL/GenBank/DDBJ databases">
        <title>Genomes of Pezizomycetes fungi and the evolution of truffles.</title>
        <authorList>
            <person name="Murat C."/>
            <person name="Payen T."/>
            <person name="Noel B."/>
            <person name="Kuo A."/>
            <person name="Martin F.M."/>
        </authorList>
    </citation>
    <scope>NUCLEOTIDE SEQUENCE [LARGE SCALE GENOMIC DNA]</scope>
    <source>
        <strain evidence="2">091103-1</strain>
    </source>
</reference>
<dbReference type="InterPro" id="IPR004875">
    <property type="entry name" value="DDE_SF_endonuclease_dom"/>
</dbReference>
<accession>A0A317SN60</accession>
<gene>
    <name evidence="2" type="ORF">C7212DRAFT_196153</name>
</gene>
<dbReference type="OrthoDB" id="3935526at2759"/>
<dbReference type="Pfam" id="PF03184">
    <property type="entry name" value="DDE_1"/>
    <property type="match status" value="1"/>
</dbReference>
<comment type="caution">
    <text evidence="2">The sequence shown here is derived from an EMBL/GenBank/DDBJ whole genome shotgun (WGS) entry which is preliminary data.</text>
</comment>
<proteinExistence type="predicted"/>
<feature type="domain" description="DDE-1" evidence="1">
    <location>
        <begin position="1"/>
        <end position="169"/>
    </location>
</feature>
<dbReference type="Proteomes" id="UP000246991">
    <property type="component" value="Unassembled WGS sequence"/>
</dbReference>
<name>A0A317SN60_9PEZI</name>
<evidence type="ECO:0000313" key="2">
    <source>
        <dbReference type="EMBL" id="PWW75892.1"/>
    </source>
</evidence>
<sequence>WVSILECISASGRSMYPMVIFKGKVVKTTWFMEDDTPNWLIATSSKGWTVSCIALCWLHEIFLPETTSQDSSGRSTLRPHLLILDGHGSHVTIEFMGKYWRNNVELLFLPANSSYVLHSLDLSASSILKTEYQREIADLACLDDTAPVKKQRFVQCYEKAQAKTFAASLLCSGWVAVGLYL</sequence>
<dbReference type="AlphaFoldDB" id="A0A317SN60"/>
<protein>
    <submittedName>
        <fullName evidence="2">CENP-B protein</fullName>
    </submittedName>
</protein>
<dbReference type="GO" id="GO:0003676">
    <property type="term" value="F:nucleic acid binding"/>
    <property type="evidence" value="ECO:0007669"/>
    <property type="project" value="InterPro"/>
</dbReference>
<organism evidence="2 3">
    <name type="scientific">Tuber magnatum</name>
    <name type="common">white Piedmont truffle</name>
    <dbReference type="NCBI Taxonomy" id="42249"/>
    <lineage>
        <taxon>Eukaryota</taxon>
        <taxon>Fungi</taxon>
        <taxon>Dikarya</taxon>
        <taxon>Ascomycota</taxon>
        <taxon>Pezizomycotina</taxon>
        <taxon>Pezizomycetes</taxon>
        <taxon>Pezizales</taxon>
        <taxon>Tuberaceae</taxon>
        <taxon>Tuber</taxon>
    </lineage>
</organism>
<dbReference type="STRING" id="42249.A0A317SN60"/>
<dbReference type="EMBL" id="PYWC01000041">
    <property type="protein sequence ID" value="PWW75892.1"/>
    <property type="molecule type" value="Genomic_DNA"/>
</dbReference>
<evidence type="ECO:0000259" key="1">
    <source>
        <dbReference type="Pfam" id="PF03184"/>
    </source>
</evidence>
<evidence type="ECO:0000313" key="3">
    <source>
        <dbReference type="Proteomes" id="UP000246991"/>
    </source>
</evidence>
<feature type="non-terminal residue" evidence="2">
    <location>
        <position position="1"/>
    </location>
</feature>